<dbReference type="RefSeq" id="WP_082152359.1">
    <property type="nucleotide sequence ID" value="NZ_LFTY01000001.1"/>
</dbReference>
<evidence type="ECO:0000256" key="2">
    <source>
        <dbReference type="ARBA" id="ARBA00029447"/>
    </source>
</evidence>
<dbReference type="PROSITE" id="PS50111">
    <property type="entry name" value="CHEMOTAXIS_TRANSDUC_2"/>
    <property type="match status" value="1"/>
</dbReference>
<dbReference type="EMBL" id="LFTY01000001">
    <property type="protein sequence ID" value="KMW60053.1"/>
    <property type="molecule type" value="Genomic_DNA"/>
</dbReference>
<dbReference type="GO" id="GO:0016020">
    <property type="term" value="C:membrane"/>
    <property type="evidence" value="ECO:0007669"/>
    <property type="project" value="InterPro"/>
</dbReference>
<dbReference type="PROSITE" id="PS50112">
    <property type="entry name" value="PAS"/>
    <property type="match status" value="1"/>
</dbReference>
<evidence type="ECO:0000259" key="7">
    <source>
        <dbReference type="PROSITE" id="PS50113"/>
    </source>
</evidence>
<dbReference type="Proteomes" id="UP000037178">
    <property type="component" value="Unassembled WGS sequence"/>
</dbReference>
<dbReference type="InterPro" id="IPR035965">
    <property type="entry name" value="PAS-like_dom_sf"/>
</dbReference>
<dbReference type="GO" id="GO:0006935">
    <property type="term" value="P:chemotaxis"/>
    <property type="evidence" value="ECO:0007669"/>
    <property type="project" value="UniProtKB-KW"/>
</dbReference>
<dbReference type="Pfam" id="PF08447">
    <property type="entry name" value="PAS_3"/>
    <property type="match status" value="1"/>
</dbReference>
<dbReference type="AlphaFoldDB" id="A0A0J9H2Z6"/>
<dbReference type="PANTHER" id="PTHR43531:SF11">
    <property type="entry name" value="METHYL-ACCEPTING CHEMOTAXIS PROTEIN 3"/>
    <property type="match status" value="1"/>
</dbReference>
<dbReference type="GO" id="GO:0004888">
    <property type="term" value="F:transmembrane signaling receptor activity"/>
    <property type="evidence" value="ECO:0007669"/>
    <property type="project" value="InterPro"/>
</dbReference>
<feature type="domain" description="HAMP" evidence="8">
    <location>
        <begin position="136"/>
        <end position="181"/>
    </location>
</feature>
<organism evidence="9 10">
    <name type="scientific">Candidatus Rhodobacter oscarellae</name>
    <dbReference type="NCBI Taxonomy" id="1675527"/>
    <lineage>
        <taxon>Bacteria</taxon>
        <taxon>Pseudomonadati</taxon>
        <taxon>Pseudomonadota</taxon>
        <taxon>Alphaproteobacteria</taxon>
        <taxon>Rhodobacterales</taxon>
        <taxon>Rhodobacter group</taxon>
        <taxon>Rhodobacter</taxon>
    </lineage>
</organism>
<comment type="similarity">
    <text evidence="2">Belongs to the methyl-accepting chemotaxis (MCP) protein family.</text>
</comment>
<comment type="caution">
    <text evidence="9">The sequence shown here is derived from an EMBL/GenBank/DDBJ whole genome shotgun (WGS) entry which is preliminary data.</text>
</comment>
<dbReference type="SUPFAM" id="SSF58104">
    <property type="entry name" value="Methyl-accepting chemotaxis protein (MCP) signaling domain"/>
    <property type="match status" value="1"/>
</dbReference>
<dbReference type="STRING" id="1675527.AIOL_000203"/>
<dbReference type="InterPro" id="IPR004090">
    <property type="entry name" value="Chemotax_Me-accpt_rcpt"/>
</dbReference>
<evidence type="ECO:0000256" key="1">
    <source>
        <dbReference type="ARBA" id="ARBA00022500"/>
    </source>
</evidence>
<evidence type="ECO:0000256" key="4">
    <source>
        <dbReference type="SAM" id="MobiDB-lite"/>
    </source>
</evidence>
<dbReference type="OrthoDB" id="9765776at2"/>
<protein>
    <submittedName>
        <fullName evidence="9">Methyl-accepting chemotaxis protein</fullName>
    </submittedName>
</protein>
<proteinExistence type="inferred from homology"/>
<evidence type="ECO:0000313" key="10">
    <source>
        <dbReference type="Proteomes" id="UP000037178"/>
    </source>
</evidence>
<name>A0A0J9H2Z6_9RHOB</name>
<dbReference type="SMART" id="SM00086">
    <property type="entry name" value="PAC"/>
    <property type="match status" value="1"/>
</dbReference>
<dbReference type="InterPro" id="IPR001610">
    <property type="entry name" value="PAC"/>
</dbReference>
<dbReference type="Gene3D" id="3.30.450.20">
    <property type="entry name" value="PAS domain"/>
    <property type="match status" value="1"/>
</dbReference>
<dbReference type="PANTHER" id="PTHR43531">
    <property type="entry name" value="PROTEIN ICFG"/>
    <property type="match status" value="1"/>
</dbReference>
<evidence type="ECO:0000256" key="3">
    <source>
        <dbReference type="PROSITE-ProRule" id="PRU00284"/>
    </source>
</evidence>
<dbReference type="InterPro" id="IPR000700">
    <property type="entry name" value="PAS-assoc_C"/>
</dbReference>
<keyword evidence="3" id="KW-0807">Transducer</keyword>
<dbReference type="Pfam" id="PF00015">
    <property type="entry name" value="MCPsignal"/>
    <property type="match status" value="1"/>
</dbReference>
<dbReference type="NCBIfam" id="TIGR00229">
    <property type="entry name" value="sensory_box"/>
    <property type="match status" value="1"/>
</dbReference>
<accession>A0A0J9H2Z6</accession>
<gene>
    <name evidence="9" type="ORF">AIOL_000203</name>
</gene>
<evidence type="ECO:0000259" key="5">
    <source>
        <dbReference type="PROSITE" id="PS50111"/>
    </source>
</evidence>
<dbReference type="InterPro" id="IPR003660">
    <property type="entry name" value="HAMP_dom"/>
</dbReference>
<dbReference type="GO" id="GO:0007165">
    <property type="term" value="P:signal transduction"/>
    <property type="evidence" value="ECO:0007669"/>
    <property type="project" value="UniProtKB-KW"/>
</dbReference>
<dbReference type="PROSITE" id="PS50113">
    <property type="entry name" value="PAC"/>
    <property type="match status" value="1"/>
</dbReference>
<dbReference type="CDD" id="cd00130">
    <property type="entry name" value="PAS"/>
    <property type="match status" value="1"/>
</dbReference>
<feature type="domain" description="PAC" evidence="7">
    <location>
        <begin position="88"/>
        <end position="140"/>
    </location>
</feature>
<feature type="domain" description="Methyl-accepting transducer" evidence="5">
    <location>
        <begin position="186"/>
        <end position="415"/>
    </location>
</feature>
<evidence type="ECO:0000313" key="9">
    <source>
        <dbReference type="EMBL" id="KMW60053.1"/>
    </source>
</evidence>
<evidence type="ECO:0000259" key="6">
    <source>
        <dbReference type="PROSITE" id="PS50112"/>
    </source>
</evidence>
<reference evidence="9 10" key="1">
    <citation type="submission" date="2015-06" db="EMBL/GenBank/DDBJ databases">
        <title>Draft genome sequence of an Alphaproteobacteria species associated to the Mediterranean sponge Oscarella lobularis.</title>
        <authorList>
            <person name="Jourda C."/>
            <person name="Santini S."/>
            <person name="Claverie J.-M."/>
        </authorList>
    </citation>
    <scope>NUCLEOTIDE SEQUENCE [LARGE SCALE GENOMIC DNA]</scope>
    <source>
        <strain evidence="9">IGS</strain>
    </source>
</reference>
<feature type="compositionally biased region" description="Basic and acidic residues" evidence="4">
    <location>
        <begin position="429"/>
        <end position="440"/>
    </location>
</feature>
<dbReference type="PRINTS" id="PR00260">
    <property type="entry name" value="CHEMTRNSDUCR"/>
</dbReference>
<dbReference type="InterPro" id="IPR051310">
    <property type="entry name" value="MCP_chemotaxis"/>
</dbReference>
<dbReference type="InterPro" id="IPR000014">
    <property type="entry name" value="PAS"/>
</dbReference>
<dbReference type="PATRIC" id="fig|1675527.3.peg.242"/>
<sequence>MRKPDTTESGQAAREAEAMMSALSNSMAMISFDPSGTILQANDNFLGAMGYAQSEIVGKHHRMFVDPEEVRSSAYTDFWNKLNQGLFHQGEYLRFGKGGAEVWIAASYNPILDADGRVVKVVKFATDITQRKIATDALTKALEVLGGGNFSIRLGQEMQGDFATTRDSFNKTMEDLQELFDAILEGSQQIAQVSAAVNNNAEDLASKSNSQASDLAETSTSMRQIAEQIRATDSSAQVADEQARTAADKSRRGSEIVAGTIEAINGIVEITREVSDITKVIENFAFQTNLLSINAAVEAARAGEAGKGFAVVATEVRSLAQRSAEASHNIAELTRRTEIEVTNGSKKATAAGEALVDIEAAVASAADLIDDIAQASQQQANGVREVEGALSRLDESLSSMSGLAQDGAFQSASLSNELEKLDGLLSRFRGDKNRQHEAQHAPRRAWAS</sequence>
<dbReference type="PROSITE" id="PS50885">
    <property type="entry name" value="HAMP"/>
    <property type="match status" value="1"/>
</dbReference>
<keyword evidence="10" id="KW-1185">Reference proteome</keyword>
<dbReference type="InterPro" id="IPR004089">
    <property type="entry name" value="MCPsignal_dom"/>
</dbReference>
<feature type="domain" description="PAS" evidence="6">
    <location>
        <begin position="12"/>
        <end position="69"/>
    </location>
</feature>
<keyword evidence="1" id="KW-0145">Chemotaxis</keyword>
<evidence type="ECO:0000259" key="8">
    <source>
        <dbReference type="PROSITE" id="PS50885"/>
    </source>
</evidence>
<dbReference type="SUPFAM" id="SSF55785">
    <property type="entry name" value="PYP-like sensor domain (PAS domain)"/>
    <property type="match status" value="1"/>
</dbReference>
<dbReference type="Gene3D" id="1.10.287.950">
    <property type="entry name" value="Methyl-accepting chemotaxis protein"/>
    <property type="match status" value="1"/>
</dbReference>
<dbReference type="InterPro" id="IPR013655">
    <property type="entry name" value="PAS_fold_3"/>
</dbReference>
<dbReference type="SMART" id="SM00283">
    <property type="entry name" value="MA"/>
    <property type="match status" value="1"/>
</dbReference>
<feature type="region of interest" description="Disordered" evidence="4">
    <location>
        <begin position="429"/>
        <end position="448"/>
    </location>
</feature>